<dbReference type="EMBL" id="BGPR01051508">
    <property type="protein sequence ID" value="GBO28448.1"/>
    <property type="molecule type" value="Genomic_DNA"/>
</dbReference>
<dbReference type="InterPro" id="IPR052709">
    <property type="entry name" value="Transposase-MT_Hybrid"/>
</dbReference>
<proteinExistence type="predicted"/>
<keyword evidence="2" id="KW-1185">Reference proteome</keyword>
<gene>
    <name evidence="1" type="ORF">AVEN_119765_1</name>
</gene>
<protein>
    <recommendedName>
        <fullName evidence="3">Histone-lysine N-methyltransferase SETMAR</fullName>
    </recommendedName>
</protein>
<evidence type="ECO:0008006" key="3">
    <source>
        <dbReference type="Google" id="ProtNLM"/>
    </source>
</evidence>
<evidence type="ECO:0000313" key="1">
    <source>
        <dbReference type="EMBL" id="GBO28448.1"/>
    </source>
</evidence>
<dbReference type="Proteomes" id="UP000499080">
    <property type="component" value="Unassembled WGS sequence"/>
</dbReference>
<organism evidence="1 2">
    <name type="scientific">Araneus ventricosus</name>
    <name type="common">Orbweaver spider</name>
    <name type="synonym">Epeira ventricosa</name>
    <dbReference type="NCBI Taxonomy" id="182803"/>
    <lineage>
        <taxon>Eukaryota</taxon>
        <taxon>Metazoa</taxon>
        <taxon>Ecdysozoa</taxon>
        <taxon>Arthropoda</taxon>
        <taxon>Chelicerata</taxon>
        <taxon>Arachnida</taxon>
        <taxon>Araneae</taxon>
        <taxon>Araneomorphae</taxon>
        <taxon>Entelegynae</taxon>
        <taxon>Araneoidea</taxon>
        <taxon>Araneidae</taxon>
        <taxon>Araneus</taxon>
    </lineage>
</organism>
<sequence length="116" mass="13471">MADRIDAPAKFELRSVTRFLQAEGCAVVTLQSLDKFKQDVSDHPLYSPDLASSDFHFFPELKNWLGGQNFQKNDSIQRKVKAHLTSLVATFFEEGIENLVHRYEKWLKLHDKYAEK</sequence>
<accession>A0A4Y2VVQ0</accession>
<dbReference type="PANTHER" id="PTHR46060">
    <property type="entry name" value="MARINER MOS1 TRANSPOSASE-LIKE PROTEIN"/>
    <property type="match status" value="1"/>
</dbReference>
<dbReference type="AlphaFoldDB" id="A0A4Y2VVQ0"/>
<evidence type="ECO:0000313" key="2">
    <source>
        <dbReference type="Proteomes" id="UP000499080"/>
    </source>
</evidence>
<dbReference type="GO" id="GO:0003676">
    <property type="term" value="F:nucleic acid binding"/>
    <property type="evidence" value="ECO:0007669"/>
    <property type="project" value="InterPro"/>
</dbReference>
<comment type="caution">
    <text evidence="1">The sequence shown here is derived from an EMBL/GenBank/DDBJ whole genome shotgun (WGS) entry which is preliminary data.</text>
</comment>
<reference evidence="1 2" key="1">
    <citation type="journal article" date="2019" name="Sci. Rep.">
        <title>Orb-weaving spider Araneus ventricosus genome elucidates the spidroin gene catalogue.</title>
        <authorList>
            <person name="Kono N."/>
            <person name="Nakamura H."/>
            <person name="Ohtoshi R."/>
            <person name="Moran D.A.P."/>
            <person name="Shinohara A."/>
            <person name="Yoshida Y."/>
            <person name="Fujiwara M."/>
            <person name="Mori M."/>
            <person name="Tomita M."/>
            <person name="Arakawa K."/>
        </authorList>
    </citation>
    <scope>NUCLEOTIDE SEQUENCE [LARGE SCALE GENOMIC DNA]</scope>
</reference>
<dbReference type="InterPro" id="IPR036397">
    <property type="entry name" value="RNaseH_sf"/>
</dbReference>
<dbReference type="PANTHER" id="PTHR46060:SF3">
    <property type="entry name" value="PROTEIN GVQW3"/>
    <property type="match status" value="1"/>
</dbReference>
<dbReference type="Gene3D" id="3.30.420.10">
    <property type="entry name" value="Ribonuclease H-like superfamily/Ribonuclease H"/>
    <property type="match status" value="1"/>
</dbReference>
<name>A0A4Y2VVQ0_ARAVE</name>